<accession>F0F6E1</accession>
<keyword evidence="2" id="KW-1185">Reference proteome</keyword>
<name>F0F6E1_9BACT</name>
<dbReference type="STRING" id="888743.HMPREF9141_1163"/>
<gene>
    <name evidence="1" type="ORF">HMPREF9141_1163</name>
</gene>
<reference evidence="1 2" key="1">
    <citation type="submission" date="2011-01" db="EMBL/GenBank/DDBJ databases">
        <authorList>
            <person name="Muzny D."/>
            <person name="Qin X."/>
            <person name="Deng J."/>
            <person name="Jiang H."/>
            <person name="Liu Y."/>
            <person name="Qu J."/>
            <person name="Song X.-Z."/>
            <person name="Zhang L."/>
            <person name="Thornton R."/>
            <person name="Coyle M."/>
            <person name="Francisco L."/>
            <person name="Jackson L."/>
            <person name="Javaid M."/>
            <person name="Korchina V."/>
            <person name="Kovar C."/>
            <person name="Mata R."/>
            <person name="Mathew T."/>
            <person name="Ngo R."/>
            <person name="Nguyen L."/>
            <person name="Nguyen N."/>
            <person name="Okwuonu G."/>
            <person name="Ongeri F."/>
            <person name="Pham C."/>
            <person name="Simmons D."/>
            <person name="Wilczek-Boney K."/>
            <person name="Hale W."/>
            <person name="Jakkamsetti A."/>
            <person name="Pham P."/>
            <person name="Ruth R."/>
            <person name="San Lucas F."/>
            <person name="Warren J."/>
            <person name="Zhang J."/>
            <person name="Zhao Z."/>
            <person name="Zhou C."/>
            <person name="Zhu D."/>
            <person name="Lee S."/>
            <person name="Bess C."/>
            <person name="Blankenburg K."/>
            <person name="Forbes L."/>
            <person name="Fu Q."/>
            <person name="Gubbala S."/>
            <person name="Hirani K."/>
            <person name="Jayaseelan J.C."/>
            <person name="Lara F."/>
            <person name="Munidasa M."/>
            <person name="Palculict T."/>
            <person name="Patil S."/>
            <person name="Pu L.-L."/>
            <person name="Saada N."/>
            <person name="Tang L."/>
            <person name="Weissenberger G."/>
            <person name="Zhu Y."/>
            <person name="Hemphill L."/>
            <person name="Shang Y."/>
            <person name="Youmans B."/>
            <person name="Ayvaz T."/>
            <person name="Ross M."/>
            <person name="Santibanez J."/>
            <person name="Aqrawi P."/>
            <person name="Gross S."/>
            <person name="Joshi V."/>
            <person name="Fowler G."/>
            <person name="Nazareth L."/>
            <person name="Reid J."/>
            <person name="Worley K."/>
            <person name="Petrosino J."/>
            <person name="Highlander S."/>
            <person name="Gibbs R."/>
        </authorList>
    </citation>
    <scope>NUCLEOTIDE SEQUENCE [LARGE SCALE GENOMIC DNA]</scope>
    <source>
        <strain evidence="1 2">DSM 16608</strain>
    </source>
</reference>
<evidence type="ECO:0000313" key="1">
    <source>
        <dbReference type="EMBL" id="EGC20223.1"/>
    </source>
</evidence>
<proteinExistence type="predicted"/>
<dbReference type="EMBL" id="AEWX01000017">
    <property type="protein sequence ID" value="EGC20223.1"/>
    <property type="molecule type" value="Genomic_DNA"/>
</dbReference>
<protein>
    <submittedName>
        <fullName evidence="1">Uncharacterized protein</fullName>
    </submittedName>
</protein>
<dbReference type="HOGENOM" id="CLU_3220190_0_0_10"/>
<sequence>MLSFLLFCFYVLKNKFNNVLSGTSLHAAPGAQTTSLPAETTFLF</sequence>
<dbReference type="AlphaFoldDB" id="F0F6E1"/>
<dbReference type="Proteomes" id="UP000005697">
    <property type="component" value="Unassembled WGS sequence"/>
</dbReference>
<comment type="caution">
    <text evidence="1">The sequence shown here is derived from an EMBL/GenBank/DDBJ whole genome shotgun (WGS) entry which is preliminary data.</text>
</comment>
<organism evidence="1 2">
    <name type="scientific">Prevotella multiformis DSM 16608</name>
    <dbReference type="NCBI Taxonomy" id="888743"/>
    <lineage>
        <taxon>Bacteria</taxon>
        <taxon>Pseudomonadati</taxon>
        <taxon>Bacteroidota</taxon>
        <taxon>Bacteroidia</taxon>
        <taxon>Bacteroidales</taxon>
        <taxon>Prevotellaceae</taxon>
        <taxon>Prevotella</taxon>
    </lineage>
</organism>
<evidence type="ECO:0000313" key="2">
    <source>
        <dbReference type="Proteomes" id="UP000005697"/>
    </source>
</evidence>